<dbReference type="STRING" id="1826909.A5893_02525"/>
<reference evidence="4 5" key="1">
    <citation type="submission" date="2016-04" db="EMBL/GenBank/DDBJ databases">
        <authorList>
            <person name="Evans L.H."/>
            <person name="Alamgir A."/>
            <person name="Owens N."/>
            <person name="Weber N.D."/>
            <person name="Virtaneva K."/>
            <person name="Barbian K."/>
            <person name="Babar A."/>
            <person name="Rosenke K."/>
        </authorList>
    </citation>
    <scope>NUCLEOTIDE SEQUENCE [LARGE SCALE GENOMIC DNA]</scope>
    <source>
        <strain evidence="4 5">CCM 8644</strain>
    </source>
</reference>
<evidence type="ECO:0008006" key="6">
    <source>
        <dbReference type="Google" id="ProtNLM"/>
    </source>
</evidence>
<dbReference type="PANTHER" id="PTHR30273:SF2">
    <property type="entry name" value="PROTEIN FECR"/>
    <property type="match status" value="1"/>
</dbReference>
<dbReference type="Gene3D" id="2.60.120.1440">
    <property type="match status" value="1"/>
</dbReference>
<evidence type="ECO:0000259" key="3">
    <source>
        <dbReference type="Pfam" id="PF16344"/>
    </source>
</evidence>
<name>A0A179DMI8_9SPHI</name>
<sequence length="358" mass="40574">MSSNIIFNRLLKLHLAGKASSQENDRFFDMVSTGIYDTELKKSLDIDFEAENVWKECNISNDEAKKKVKEIIMNSEINNNSFFRKFAYNRKTLLFAALFIILTTITLISLSEENYSNAFLKQFISNSSFRITNNTSESGIINLPDGSIITLQPEASLFYSKESFSRNREVCLKGEAFFEIAKNPLKPFKVYAGDIVTKVLGTTFKIISNKNSDEIEVEVLSGKVQVYKNFDEKLNSKEVLIETVKPNQRAIYKPNKKFFKSLVTHPMPLINEVDSVDFSATKATSFKYYNTSLSLILKEIQSVYDIEIIISEDQLKGCIFTGDLSTPDLFEKLKIIGLATSLKFSVDKTRIIAKGKGC</sequence>
<dbReference type="PANTHER" id="PTHR30273">
    <property type="entry name" value="PERIPLASMIC SIGNAL SENSOR AND SIGMA FACTOR ACTIVATOR FECR-RELATED"/>
    <property type="match status" value="1"/>
</dbReference>
<dbReference type="AlphaFoldDB" id="A0A179DMI8"/>
<dbReference type="GO" id="GO:0016989">
    <property type="term" value="F:sigma factor antagonist activity"/>
    <property type="evidence" value="ECO:0007669"/>
    <property type="project" value="TreeGrafter"/>
</dbReference>
<evidence type="ECO:0000313" key="4">
    <source>
        <dbReference type="EMBL" id="OAQ42012.1"/>
    </source>
</evidence>
<feature type="domain" description="Protein FecR C-terminal" evidence="3">
    <location>
        <begin position="286"/>
        <end position="352"/>
    </location>
</feature>
<accession>A0A179DMI8</accession>
<dbReference type="EMBL" id="LWHJ01000011">
    <property type="protein sequence ID" value="OAQ42012.1"/>
    <property type="molecule type" value="Genomic_DNA"/>
</dbReference>
<protein>
    <recommendedName>
        <fullName evidence="6">FecR protein domain-containing protein</fullName>
    </recommendedName>
</protein>
<keyword evidence="5" id="KW-1185">Reference proteome</keyword>
<evidence type="ECO:0000313" key="5">
    <source>
        <dbReference type="Proteomes" id="UP000078459"/>
    </source>
</evidence>
<dbReference type="RefSeq" id="WP_068821044.1">
    <property type="nucleotide sequence ID" value="NZ_LWHJ01000011.1"/>
</dbReference>
<evidence type="ECO:0000259" key="2">
    <source>
        <dbReference type="Pfam" id="PF04773"/>
    </source>
</evidence>
<feature type="transmembrane region" description="Helical" evidence="1">
    <location>
        <begin position="92"/>
        <end position="110"/>
    </location>
</feature>
<dbReference type="InterPro" id="IPR012373">
    <property type="entry name" value="Ferrdict_sens_TM"/>
</dbReference>
<dbReference type="Gene3D" id="3.55.50.30">
    <property type="match status" value="1"/>
</dbReference>
<dbReference type="InterPro" id="IPR006860">
    <property type="entry name" value="FecR"/>
</dbReference>
<dbReference type="Pfam" id="PF16344">
    <property type="entry name" value="FecR_C"/>
    <property type="match status" value="1"/>
</dbReference>
<comment type="caution">
    <text evidence="4">The sequence shown here is derived from an EMBL/GenBank/DDBJ whole genome shotgun (WGS) entry which is preliminary data.</text>
</comment>
<organism evidence="4 5">
    <name type="scientific">Pedobacter psychrophilus</name>
    <dbReference type="NCBI Taxonomy" id="1826909"/>
    <lineage>
        <taxon>Bacteria</taxon>
        <taxon>Pseudomonadati</taxon>
        <taxon>Bacteroidota</taxon>
        <taxon>Sphingobacteriia</taxon>
        <taxon>Sphingobacteriales</taxon>
        <taxon>Sphingobacteriaceae</taxon>
        <taxon>Pedobacter</taxon>
    </lineage>
</organism>
<dbReference type="Pfam" id="PF04773">
    <property type="entry name" value="FecR"/>
    <property type="match status" value="1"/>
</dbReference>
<keyword evidence="1" id="KW-1133">Transmembrane helix</keyword>
<proteinExistence type="predicted"/>
<dbReference type="InterPro" id="IPR032508">
    <property type="entry name" value="FecR_C"/>
</dbReference>
<evidence type="ECO:0000256" key="1">
    <source>
        <dbReference type="SAM" id="Phobius"/>
    </source>
</evidence>
<keyword evidence="1" id="KW-0812">Transmembrane</keyword>
<gene>
    <name evidence="4" type="ORF">A5893_02525</name>
</gene>
<feature type="domain" description="FecR protein" evidence="2">
    <location>
        <begin position="136"/>
        <end position="225"/>
    </location>
</feature>
<dbReference type="OrthoDB" id="645173at2"/>
<reference evidence="4 5" key="2">
    <citation type="submission" date="2016-06" db="EMBL/GenBank/DDBJ databases">
        <title>Pedobacter psychrophilus sp. nov., isolated from Antarctic fragmentary rock.</title>
        <authorList>
            <person name="Svec P."/>
        </authorList>
    </citation>
    <scope>NUCLEOTIDE SEQUENCE [LARGE SCALE GENOMIC DNA]</scope>
    <source>
        <strain evidence="4 5">CCM 8644</strain>
    </source>
</reference>
<dbReference type="Proteomes" id="UP000078459">
    <property type="component" value="Unassembled WGS sequence"/>
</dbReference>
<keyword evidence="1" id="KW-0472">Membrane</keyword>